<dbReference type="Pfam" id="PF14390">
    <property type="entry name" value="DUF4420"/>
    <property type="match status" value="1"/>
</dbReference>
<dbReference type="EMBL" id="CP064936">
    <property type="protein sequence ID" value="QQA01406.1"/>
    <property type="molecule type" value="Genomic_DNA"/>
</dbReference>
<protein>
    <submittedName>
        <fullName evidence="1">PD-(D/E)XK motif protein</fullName>
    </submittedName>
</protein>
<dbReference type="RefSeq" id="WP_198442945.1">
    <property type="nucleotide sequence ID" value="NZ_CBCSHE010000012.1"/>
</dbReference>
<gene>
    <name evidence="1" type="ORF">IWA51_01960</name>
</gene>
<accession>A0A7T3V5F5</accession>
<organism evidence="1 2">
    <name type="scientific">Treponema peruense</name>
    <dbReference type="NCBI Taxonomy" id="2787628"/>
    <lineage>
        <taxon>Bacteria</taxon>
        <taxon>Pseudomonadati</taxon>
        <taxon>Spirochaetota</taxon>
        <taxon>Spirochaetia</taxon>
        <taxon>Spirochaetales</taxon>
        <taxon>Treponemataceae</taxon>
        <taxon>Treponema</taxon>
    </lineage>
</organism>
<keyword evidence="2" id="KW-1185">Reference proteome</keyword>
<reference evidence="1 2" key="1">
    <citation type="submission" date="2020-11" db="EMBL/GenBank/DDBJ databases">
        <title>Treponema Peruensis nv. sp., first commensal Treponema isolated from human feces.</title>
        <authorList>
            <person name="Belkhou C."/>
            <person name="Raes J."/>
        </authorList>
    </citation>
    <scope>NUCLEOTIDE SEQUENCE [LARGE SCALE GENOMIC DNA]</scope>
    <source>
        <strain evidence="1 2">RCC2812</strain>
    </source>
</reference>
<evidence type="ECO:0000313" key="2">
    <source>
        <dbReference type="Proteomes" id="UP000595224"/>
    </source>
</evidence>
<evidence type="ECO:0000313" key="1">
    <source>
        <dbReference type="EMBL" id="QQA01406.1"/>
    </source>
</evidence>
<dbReference type="KEGG" id="tper:IWA51_01960"/>
<dbReference type="Proteomes" id="UP000595224">
    <property type="component" value="Chromosome"/>
</dbReference>
<dbReference type="InterPro" id="IPR025534">
    <property type="entry name" value="DUF4420"/>
</dbReference>
<name>A0A7T3V5F5_9SPIR</name>
<dbReference type="AlphaFoldDB" id="A0A7T3V5F5"/>
<sequence>MISLNEITKLIDTSPIDDNLYLIDKCSDIAGFFVFNKSIIYMAENLENADSNNLQTEYLVLRSNTKITAVANCQQFNSGYYNLLEYKVSYEQNPDNFKSFINLCFAHIKYMKSQNFIEFFNSMIDLFQLVSKEKEKNIYGLFGELSVINYVYKNLNINLASFWHTAGTYSKYDFVMDKINIEVKTSNSLKEVLLKHSQIFNEDNNVLAIAIVENNNSGITLEELIDLLSSYEEIKTNFNFLMNLEIEKQKTSLLDFKTKKLKLIDNIFFDCKNINPFKKLPSNVSNLEYRIDLLLTEKLDNEEIKKILMN</sequence>
<proteinExistence type="predicted"/>